<dbReference type="EMBL" id="KN839872">
    <property type="protein sequence ID" value="KIJ60417.1"/>
    <property type="molecule type" value="Genomic_DNA"/>
</dbReference>
<accession>A0A0C9WAW2</accession>
<dbReference type="AlphaFoldDB" id="A0A0C9WAW2"/>
<protein>
    <submittedName>
        <fullName evidence="1">Uncharacterized protein</fullName>
    </submittedName>
</protein>
<keyword evidence="2" id="KW-1185">Reference proteome</keyword>
<organism evidence="1 2">
    <name type="scientific">Hydnomerulius pinastri MD-312</name>
    <dbReference type="NCBI Taxonomy" id="994086"/>
    <lineage>
        <taxon>Eukaryota</taxon>
        <taxon>Fungi</taxon>
        <taxon>Dikarya</taxon>
        <taxon>Basidiomycota</taxon>
        <taxon>Agaricomycotina</taxon>
        <taxon>Agaricomycetes</taxon>
        <taxon>Agaricomycetidae</taxon>
        <taxon>Boletales</taxon>
        <taxon>Boletales incertae sedis</taxon>
        <taxon>Leucogyrophana</taxon>
    </lineage>
</organism>
<reference evidence="1 2" key="1">
    <citation type="submission" date="2014-04" db="EMBL/GenBank/DDBJ databases">
        <title>Evolutionary Origins and Diversification of the Mycorrhizal Mutualists.</title>
        <authorList>
            <consortium name="DOE Joint Genome Institute"/>
            <consortium name="Mycorrhizal Genomics Consortium"/>
            <person name="Kohler A."/>
            <person name="Kuo A."/>
            <person name="Nagy L.G."/>
            <person name="Floudas D."/>
            <person name="Copeland A."/>
            <person name="Barry K.W."/>
            <person name="Cichocki N."/>
            <person name="Veneault-Fourrey C."/>
            <person name="LaButti K."/>
            <person name="Lindquist E.A."/>
            <person name="Lipzen A."/>
            <person name="Lundell T."/>
            <person name="Morin E."/>
            <person name="Murat C."/>
            <person name="Riley R."/>
            <person name="Ohm R."/>
            <person name="Sun H."/>
            <person name="Tunlid A."/>
            <person name="Henrissat B."/>
            <person name="Grigoriev I.V."/>
            <person name="Hibbett D.S."/>
            <person name="Martin F."/>
        </authorList>
    </citation>
    <scope>NUCLEOTIDE SEQUENCE [LARGE SCALE GENOMIC DNA]</scope>
    <source>
        <strain evidence="1 2">MD-312</strain>
    </source>
</reference>
<sequence length="130" mass="14648">MWNVLSGISQLHVGYTKSTSTHAWDVPSASIPTWDIPVCLHPHMGYPILHPYMGHPSVTIHMWDIPSPTHAWDVPIHLGYPKSASIPTCDILECLHPHMGYLMIAIKTIWDLVRIAVKTIWGLVKGDMHE</sequence>
<dbReference type="HOGENOM" id="CLU_1938448_0_0_1"/>
<dbReference type="Proteomes" id="UP000053820">
    <property type="component" value="Unassembled WGS sequence"/>
</dbReference>
<proteinExistence type="predicted"/>
<evidence type="ECO:0000313" key="1">
    <source>
        <dbReference type="EMBL" id="KIJ60417.1"/>
    </source>
</evidence>
<gene>
    <name evidence="1" type="ORF">HYDPIDRAFT_170199</name>
</gene>
<evidence type="ECO:0000313" key="2">
    <source>
        <dbReference type="Proteomes" id="UP000053820"/>
    </source>
</evidence>
<name>A0A0C9WAW2_9AGAM</name>